<protein>
    <recommendedName>
        <fullName evidence="4">DUF3137 domain-containing protein</fullName>
    </recommendedName>
</protein>
<evidence type="ECO:0008006" key="4">
    <source>
        <dbReference type="Google" id="ProtNLM"/>
    </source>
</evidence>
<dbReference type="Proteomes" id="UP001595859">
    <property type="component" value="Unassembled WGS sequence"/>
</dbReference>
<comment type="caution">
    <text evidence="2">The sequence shown here is derived from an EMBL/GenBank/DDBJ whole genome shotgun (WGS) entry which is preliminary data.</text>
</comment>
<accession>A0ABV9SER4</accession>
<dbReference type="RefSeq" id="WP_378061681.1">
    <property type="nucleotide sequence ID" value="NZ_JBHSIS010000024.1"/>
</dbReference>
<keyword evidence="3" id="KW-1185">Reference proteome</keyword>
<sequence>MNTTLLVIVVVVVVAAVMFFQYQAHKKKVEAFTALAGERGWRYTERDRGLARRFTGTPFGEGHGRDARHVLTGTHRGRPVLAFEYSYKETRGSGDDRRTRTYHYTIVSTGLPAPKPTLQLNREGLGRKLLGFVGVRDLQLESDEFNRTFHIRTENDRFAYDVLHPRMMEWMLADERALTTPFRFEQADLLTWQEGKIDVSDVDALLNYLCDVLDHVPTFVWKP</sequence>
<keyword evidence="1" id="KW-0812">Transmembrane</keyword>
<evidence type="ECO:0000313" key="3">
    <source>
        <dbReference type="Proteomes" id="UP001595859"/>
    </source>
</evidence>
<dbReference type="EMBL" id="JBHSIS010000024">
    <property type="protein sequence ID" value="MFC4858933.1"/>
    <property type="molecule type" value="Genomic_DNA"/>
</dbReference>
<evidence type="ECO:0000313" key="2">
    <source>
        <dbReference type="EMBL" id="MFC4858933.1"/>
    </source>
</evidence>
<evidence type="ECO:0000256" key="1">
    <source>
        <dbReference type="SAM" id="Phobius"/>
    </source>
</evidence>
<reference evidence="3" key="1">
    <citation type="journal article" date="2019" name="Int. J. Syst. Evol. Microbiol.">
        <title>The Global Catalogue of Microorganisms (GCM) 10K type strain sequencing project: providing services to taxonomists for standard genome sequencing and annotation.</title>
        <authorList>
            <consortium name="The Broad Institute Genomics Platform"/>
            <consortium name="The Broad Institute Genome Sequencing Center for Infectious Disease"/>
            <person name="Wu L."/>
            <person name="Ma J."/>
        </authorList>
    </citation>
    <scope>NUCLEOTIDE SEQUENCE [LARGE SCALE GENOMIC DNA]</scope>
    <source>
        <strain evidence="3">ZS-22-S1</strain>
    </source>
</reference>
<keyword evidence="1" id="KW-1133">Transmembrane helix</keyword>
<proteinExistence type="predicted"/>
<keyword evidence="1" id="KW-0472">Membrane</keyword>
<feature type="transmembrane region" description="Helical" evidence="1">
    <location>
        <begin position="6"/>
        <end position="22"/>
    </location>
</feature>
<gene>
    <name evidence="2" type="ORF">ACFPCV_36010</name>
</gene>
<name>A0ABV9SER4_9PSEU</name>
<organism evidence="2 3">
    <name type="scientific">Actinophytocola glycyrrhizae</name>
    <dbReference type="NCBI Taxonomy" id="2044873"/>
    <lineage>
        <taxon>Bacteria</taxon>
        <taxon>Bacillati</taxon>
        <taxon>Actinomycetota</taxon>
        <taxon>Actinomycetes</taxon>
        <taxon>Pseudonocardiales</taxon>
        <taxon>Pseudonocardiaceae</taxon>
    </lineage>
</organism>